<proteinExistence type="predicted"/>
<dbReference type="SUPFAM" id="SSF54593">
    <property type="entry name" value="Glyoxalase/Bleomycin resistance protein/Dihydroxybiphenyl dioxygenase"/>
    <property type="match status" value="1"/>
</dbReference>
<dbReference type="KEGG" id="nhu:H0264_16640"/>
<dbReference type="InterPro" id="IPR029068">
    <property type="entry name" value="Glyas_Bleomycin-R_OHBP_Dase"/>
</dbReference>
<protein>
    <submittedName>
        <fullName evidence="2">VOC family protein</fullName>
    </submittedName>
</protein>
<dbReference type="RefSeq" id="WP_181584804.1">
    <property type="nucleotide sequence ID" value="NZ_CP059399.1"/>
</dbReference>
<reference evidence="2 3" key="1">
    <citation type="submission" date="2020-07" db="EMBL/GenBank/DDBJ databases">
        <authorList>
            <person name="Zhuang K."/>
            <person name="Ran Y."/>
        </authorList>
    </citation>
    <scope>NUCLEOTIDE SEQUENCE [LARGE SCALE GENOMIC DNA]</scope>
    <source>
        <strain evidence="2 3">WCH-YHL-001</strain>
    </source>
</reference>
<dbReference type="CDD" id="cd07246">
    <property type="entry name" value="VOC_like"/>
    <property type="match status" value="1"/>
</dbReference>
<sequence length="156" mass="16646">MSDVKPIPEGYPTVCTALAIDGAAHAIDFYKRVFGAAERFRMPGPDGKVIHAELQFGDSVLMLGEPAPELGILDPKGVGGTPVTLYTYVEDCDAVHAAAVAAGAKDLRAPTTEFYGDRVATFEDPWGHRWSVATHVEDVSPEEMDKRMAALQGGTA</sequence>
<dbReference type="PANTHER" id="PTHR34109">
    <property type="entry name" value="BNAUNNG04460D PROTEIN-RELATED"/>
    <property type="match status" value="1"/>
</dbReference>
<organism evidence="2 3">
    <name type="scientific">Nocardia huaxiensis</name>
    <dbReference type="NCBI Taxonomy" id="2755382"/>
    <lineage>
        <taxon>Bacteria</taxon>
        <taxon>Bacillati</taxon>
        <taxon>Actinomycetota</taxon>
        <taxon>Actinomycetes</taxon>
        <taxon>Mycobacteriales</taxon>
        <taxon>Nocardiaceae</taxon>
        <taxon>Nocardia</taxon>
    </lineage>
</organism>
<accession>A0A7D6ZN20</accession>
<evidence type="ECO:0000313" key="2">
    <source>
        <dbReference type="EMBL" id="QLY33640.1"/>
    </source>
</evidence>
<dbReference type="EMBL" id="CP059399">
    <property type="protein sequence ID" value="QLY33640.1"/>
    <property type="molecule type" value="Genomic_DNA"/>
</dbReference>
<dbReference type="PANTHER" id="PTHR34109:SF1">
    <property type="entry name" value="VOC DOMAIN-CONTAINING PROTEIN"/>
    <property type="match status" value="1"/>
</dbReference>
<dbReference type="Gene3D" id="3.30.720.110">
    <property type="match status" value="1"/>
</dbReference>
<dbReference type="AlphaFoldDB" id="A0A7D6ZN20"/>
<dbReference type="Pfam" id="PF00903">
    <property type="entry name" value="Glyoxalase"/>
    <property type="match status" value="1"/>
</dbReference>
<evidence type="ECO:0000313" key="3">
    <source>
        <dbReference type="Proteomes" id="UP000515512"/>
    </source>
</evidence>
<dbReference type="InterPro" id="IPR004360">
    <property type="entry name" value="Glyas_Fos-R_dOase_dom"/>
</dbReference>
<name>A0A7D6ZN20_9NOCA</name>
<dbReference type="Gene3D" id="3.30.720.120">
    <property type="match status" value="1"/>
</dbReference>
<gene>
    <name evidence="2" type="ORF">H0264_16640</name>
</gene>
<dbReference type="InterPro" id="IPR037523">
    <property type="entry name" value="VOC_core"/>
</dbReference>
<dbReference type="PROSITE" id="PS51819">
    <property type="entry name" value="VOC"/>
    <property type="match status" value="1"/>
</dbReference>
<keyword evidence="3" id="KW-1185">Reference proteome</keyword>
<feature type="domain" description="VOC" evidence="1">
    <location>
        <begin position="12"/>
        <end position="135"/>
    </location>
</feature>
<evidence type="ECO:0000259" key="1">
    <source>
        <dbReference type="PROSITE" id="PS51819"/>
    </source>
</evidence>
<dbReference type="Proteomes" id="UP000515512">
    <property type="component" value="Chromosome"/>
</dbReference>